<dbReference type="RefSeq" id="WP_131014851.1">
    <property type="nucleotide sequence ID" value="NZ_SIRE01000012.1"/>
</dbReference>
<evidence type="ECO:0000313" key="2">
    <source>
        <dbReference type="EMBL" id="TBL77459.1"/>
    </source>
</evidence>
<proteinExistence type="predicted"/>
<protein>
    <submittedName>
        <fullName evidence="2">DUF4446 family protein</fullName>
    </submittedName>
</protein>
<organism evidence="2 3">
    <name type="scientific">Paenibacillus thalictri</name>
    <dbReference type="NCBI Taxonomy" id="2527873"/>
    <lineage>
        <taxon>Bacteria</taxon>
        <taxon>Bacillati</taxon>
        <taxon>Bacillota</taxon>
        <taxon>Bacilli</taxon>
        <taxon>Bacillales</taxon>
        <taxon>Paenibacillaceae</taxon>
        <taxon>Paenibacillus</taxon>
    </lineage>
</organism>
<reference evidence="2 3" key="1">
    <citation type="submission" date="2019-02" db="EMBL/GenBank/DDBJ databases">
        <title>Paenibacillus sp. nov., isolated from surface-sterilized tissue of Thalictrum simplex L.</title>
        <authorList>
            <person name="Tuo L."/>
        </authorList>
    </citation>
    <scope>NUCLEOTIDE SEQUENCE [LARGE SCALE GENOMIC DNA]</scope>
    <source>
        <strain evidence="2 3">N2SHLJ1</strain>
    </source>
</reference>
<dbReference type="Pfam" id="PF14584">
    <property type="entry name" value="DUF4446"/>
    <property type="match status" value="1"/>
</dbReference>
<comment type="caution">
    <text evidence="2">The sequence shown here is derived from an EMBL/GenBank/DDBJ whole genome shotgun (WGS) entry which is preliminary data.</text>
</comment>
<evidence type="ECO:0000313" key="3">
    <source>
        <dbReference type="Proteomes" id="UP000293142"/>
    </source>
</evidence>
<name>A0A4Q9DRR5_9BACL</name>
<evidence type="ECO:0000256" key="1">
    <source>
        <dbReference type="SAM" id="Phobius"/>
    </source>
</evidence>
<accession>A0A4Q9DRR5</accession>
<dbReference type="OrthoDB" id="5244042at2"/>
<sequence length="165" mass="18395">MAGDFAQYLPLELILLVIAVIFIIMLVLTIVLWVKLSKLRAKYMMMINGGGSENMESLLIDMQGQINRLKEGERNAQESIQQHARIINKMKANVGLQRFNAFAEGGNDLSFSVAIVDNELDGVVLTGIHNREQVYVYAKPVAQGQSKYTLSPEEQRAIALASQKK</sequence>
<keyword evidence="1" id="KW-0812">Transmembrane</keyword>
<feature type="transmembrane region" description="Helical" evidence="1">
    <location>
        <begin position="13"/>
        <end position="36"/>
    </location>
</feature>
<dbReference type="AlphaFoldDB" id="A0A4Q9DRR5"/>
<keyword evidence="3" id="KW-1185">Reference proteome</keyword>
<dbReference type="EMBL" id="SIRE01000012">
    <property type="protein sequence ID" value="TBL77459.1"/>
    <property type="molecule type" value="Genomic_DNA"/>
</dbReference>
<keyword evidence="1" id="KW-1133">Transmembrane helix</keyword>
<keyword evidence="1" id="KW-0472">Membrane</keyword>
<dbReference type="InterPro" id="IPR027981">
    <property type="entry name" value="DUF4446"/>
</dbReference>
<dbReference type="Proteomes" id="UP000293142">
    <property type="component" value="Unassembled WGS sequence"/>
</dbReference>
<gene>
    <name evidence="2" type="ORF">EYB31_18510</name>
</gene>